<reference evidence="4 6" key="1">
    <citation type="submission" date="2020-05" db="EMBL/GenBank/DDBJ databases">
        <title>Draft Genome Sequences of Sphingomonas sp. Isolated from the International Space Station.</title>
        <authorList>
            <person name="Bijlani S."/>
            <person name="Singh N.K."/>
            <person name="Mason C.E."/>
            <person name="Wang C.C."/>
            <person name="Venkateswaran K."/>
        </authorList>
    </citation>
    <scope>NUCLEOTIDE SEQUENCE [LARGE SCALE GENOMIC DNA]</scope>
    <source>
        <strain evidence="4 6">FKI-L5-BR-P1</strain>
    </source>
</reference>
<feature type="chain" id="PRO_5044034941" evidence="2">
    <location>
        <begin position="23"/>
        <end position="469"/>
    </location>
</feature>
<evidence type="ECO:0000256" key="2">
    <source>
        <dbReference type="RuleBase" id="RU363072"/>
    </source>
</evidence>
<gene>
    <name evidence="4" type="ORF">HKX06_00920</name>
    <name evidence="5" type="ORF">I6G38_03290</name>
</gene>
<dbReference type="EMBL" id="CP065713">
    <property type="protein sequence ID" value="QPT09339.1"/>
    <property type="molecule type" value="Genomic_DNA"/>
</dbReference>
<dbReference type="OrthoDB" id="177316at2"/>
<reference evidence="5 7" key="2">
    <citation type="submission" date="2020-12" db="EMBL/GenBank/DDBJ databases">
        <title>FDA dAtabase for Regulatory Grade micrObial Sequences (FDA-ARGOS): Supporting development and validation of Infectious Disease Dx tests.</title>
        <authorList>
            <person name="Sproer C."/>
            <person name="Gronow S."/>
            <person name="Severitt S."/>
            <person name="Schroder I."/>
            <person name="Tallon L."/>
            <person name="Sadzewicz L."/>
            <person name="Zhao X."/>
            <person name="Boylan J."/>
            <person name="Ott S."/>
            <person name="Bowen H."/>
            <person name="Vavikolanu K."/>
            <person name="Mehta A."/>
            <person name="Aluvathingal J."/>
            <person name="Nadendla S."/>
            <person name="Lowell S."/>
            <person name="Myers T."/>
            <person name="Yan Y."/>
            <person name="Sichtig H."/>
        </authorList>
    </citation>
    <scope>NUCLEOTIDE SEQUENCE [LARGE SCALE GENOMIC DNA]</scope>
    <source>
        <strain evidence="5 7">FDAARGOS_881</strain>
    </source>
</reference>
<dbReference type="GO" id="GO:0008643">
    <property type="term" value="P:carbohydrate transport"/>
    <property type="evidence" value="ECO:0007669"/>
    <property type="project" value="InterPro"/>
</dbReference>
<proteinExistence type="inferred from homology"/>
<comment type="similarity">
    <text evidence="1 2">Belongs to the OprB family.</text>
</comment>
<evidence type="ECO:0000313" key="7">
    <source>
        <dbReference type="Proteomes" id="UP000594836"/>
    </source>
</evidence>
<feature type="region of interest" description="Disordered" evidence="3">
    <location>
        <begin position="24"/>
        <end position="75"/>
    </location>
</feature>
<evidence type="ECO:0000313" key="5">
    <source>
        <dbReference type="EMBL" id="QPT09339.1"/>
    </source>
</evidence>
<dbReference type="GO" id="GO:0015288">
    <property type="term" value="F:porin activity"/>
    <property type="evidence" value="ECO:0007669"/>
    <property type="project" value="InterPro"/>
</dbReference>
<evidence type="ECO:0000256" key="1">
    <source>
        <dbReference type="ARBA" id="ARBA00008769"/>
    </source>
</evidence>
<evidence type="ECO:0000256" key="3">
    <source>
        <dbReference type="SAM" id="MobiDB-lite"/>
    </source>
</evidence>
<sequence length="469" mass="51128">MNRAMIWGWAPIMAAAPVAATAQQTTDPVPTASRVIPEAATGDTQRPPRRRAVRPSDSAPSAITADTRRTPPPGLIGDWHDIRTRLGRRGITVTARYASESAVNVTGGRKTLFRETGQFDAGALFDLEKVMGLKGGAFQATLTYRRGRNLTEDAGLGALQQVQEVYGRGQTLRLTQFWYEQRIGDRFEVKLGRTNPGEDFAIFSCHFMNLSFCGAQPGNLVGDTWQNWPVSQWGLRLRYEPRDDLYVQGAVYEINPRNLDNDFFIGHFKGATGVLVPAEIGWINHPSAGRIGSYKLGGWVGTADAPDVFLDVNRRPVAITGLAPLERTSRYGVYINIQQQLTGATKDGKAENGLSVFVNATQADRATSVTDNQVAAGLFYKGLVPAVPGDVLGIGVARTHVNGRVAEGQRLDPTRPAVQGSEYAAEVYYSIHPAEWLEMRPNIQFIHHPGGYAQADDVTVLGLKAALTL</sequence>
<evidence type="ECO:0000313" key="4">
    <source>
        <dbReference type="EMBL" id="NNG55958.1"/>
    </source>
</evidence>
<feature type="signal peptide" evidence="2">
    <location>
        <begin position="1"/>
        <end position="22"/>
    </location>
</feature>
<evidence type="ECO:0000313" key="6">
    <source>
        <dbReference type="Proteomes" id="UP000550136"/>
    </source>
</evidence>
<dbReference type="AlphaFoldDB" id="A0A411LKE8"/>
<dbReference type="InterPro" id="IPR007049">
    <property type="entry name" value="Carb-sel_porin_OprB"/>
</dbReference>
<dbReference type="GO" id="GO:0016020">
    <property type="term" value="C:membrane"/>
    <property type="evidence" value="ECO:0007669"/>
    <property type="project" value="InterPro"/>
</dbReference>
<dbReference type="InterPro" id="IPR038673">
    <property type="entry name" value="OprB_sf"/>
</dbReference>
<dbReference type="Proteomes" id="UP000550136">
    <property type="component" value="Unassembled WGS sequence"/>
</dbReference>
<dbReference type="InterPro" id="IPR052932">
    <property type="entry name" value="OprB_Porin"/>
</dbReference>
<dbReference type="PANTHER" id="PTHR37944">
    <property type="entry name" value="PORIN B"/>
    <property type="match status" value="1"/>
</dbReference>
<dbReference type="RefSeq" id="WP_007405969.1">
    <property type="nucleotide sequence ID" value="NZ_CP070367.1"/>
</dbReference>
<dbReference type="PANTHER" id="PTHR37944:SF1">
    <property type="entry name" value="PORIN B"/>
    <property type="match status" value="1"/>
</dbReference>
<organism evidence="4 6">
    <name type="scientific">Sphingomonas paucimobilis</name>
    <name type="common">Pseudomonas paucimobilis</name>
    <dbReference type="NCBI Taxonomy" id="13689"/>
    <lineage>
        <taxon>Bacteria</taxon>
        <taxon>Pseudomonadati</taxon>
        <taxon>Pseudomonadota</taxon>
        <taxon>Alphaproteobacteria</taxon>
        <taxon>Sphingomonadales</taxon>
        <taxon>Sphingomonadaceae</taxon>
        <taxon>Sphingomonas</taxon>
    </lineage>
</organism>
<dbReference type="Pfam" id="PF04966">
    <property type="entry name" value="OprB"/>
    <property type="match status" value="1"/>
</dbReference>
<protein>
    <submittedName>
        <fullName evidence="4">Carbohydrate porin</fullName>
    </submittedName>
</protein>
<name>A0A411LKE8_SPHPI</name>
<dbReference type="Gene3D" id="2.40.160.180">
    <property type="entry name" value="Carbohydrate-selective porin OprB"/>
    <property type="match status" value="1"/>
</dbReference>
<dbReference type="Proteomes" id="UP000594836">
    <property type="component" value="Chromosome"/>
</dbReference>
<accession>A0A411LKE8</accession>
<keyword evidence="2" id="KW-0732">Signal</keyword>
<dbReference type="EMBL" id="JABEOU010000003">
    <property type="protein sequence ID" value="NNG55958.1"/>
    <property type="molecule type" value="Genomic_DNA"/>
</dbReference>